<evidence type="ECO:0000256" key="6">
    <source>
        <dbReference type="SAM" id="MobiDB-lite"/>
    </source>
</evidence>
<keyword evidence="4" id="KW-0862">Zinc</keyword>
<feature type="compositionally biased region" description="Low complexity" evidence="6">
    <location>
        <begin position="311"/>
        <end position="323"/>
    </location>
</feature>
<dbReference type="PANTHER" id="PTHR24403">
    <property type="entry name" value="ZINC FINGER PROTEIN"/>
    <property type="match status" value="1"/>
</dbReference>
<dbReference type="PROSITE" id="PS50157">
    <property type="entry name" value="ZINC_FINGER_C2H2_2"/>
    <property type="match status" value="4"/>
</dbReference>
<evidence type="ECO:0000256" key="3">
    <source>
        <dbReference type="ARBA" id="ARBA00022771"/>
    </source>
</evidence>
<evidence type="ECO:0000313" key="9">
    <source>
        <dbReference type="Proteomes" id="UP000472270"/>
    </source>
</evidence>
<feature type="domain" description="C2H2-type" evidence="7">
    <location>
        <begin position="379"/>
        <end position="402"/>
    </location>
</feature>
<dbReference type="SMART" id="SM00355">
    <property type="entry name" value="ZnF_C2H2"/>
    <property type="match status" value="6"/>
</dbReference>
<dbReference type="FunFam" id="3.30.160.60:FF:002599">
    <property type="entry name" value="Zinc finger protein 827"/>
    <property type="match status" value="1"/>
</dbReference>
<feature type="compositionally biased region" description="Polar residues" evidence="6">
    <location>
        <begin position="99"/>
        <end position="112"/>
    </location>
</feature>
<keyword evidence="9" id="KW-1185">Reference proteome</keyword>
<dbReference type="InterPro" id="IPR036236">
    <property type="entry name" value="Znf_C2H2_sf"/>
</dbReference>
<feature type="compositionally biased region" description="Basic and acidic residues" evidence="6">
    <location>
        <begin position="129"/>
        <end position="139"/>
    </location>
</feature>
<keyword evidence="2" id="KW-0677">Repeat</keyword>
<evidence type="ECO:0000256" key="4">
    <source>
        <dbReference type="ARBA" id="ARBA00022833"/>
    </source>
</evidence>
<reference evidence="8" key="1">
    <citation type="submission" date="2025-08" db="UniProtKB">
        <authorList>
            <consortium name="Ensembl"/>
        </authorList>
    </citation>
    <scope>IDENTIFICATION</scope>
</reference>
<evidence type="ECO:0000256" key="2">
    <source>
        <dbReference type="ARBA" id="ARBA00022737"/>
    </source>
</evidence>
<dbReference type="Gene3D" id="3.30.160.60">
    <property type="entry name" value="Classic Zinc Finger"/>
    <property type="match status" value="3"/>
</dbReference>
<evidence type="ECO:0000256" key="5">
    <source>
        <dbReference type="PROSITE-ProRule" id="PRU00042"/>
    </source>
</evidence>
<evidence type="ECO:0000259" key="7">
    <source>
        <dbReference type="PROSITE" id="PS50157"/>
    </source>
</evidence>
<evidence type="ECO:0000256" key="1">
    <source>
        <dbReference type="ARBA" id="ARBA00022723"/>
    </source>
</evidence>
<proteinExistence type="predicted"/>
<feature type="region of interest" description="Disordered" evidence="6">
    <location>
        <begin position="70"/>
        <end position="181"/>
    </location>
</feature>
<keyword evidence="3 5" id="KW-0863">Zinc-finger</keyword>
<dbReference type="AlphaFoldDB" id="A0A673MTX8"/>
<reference evidence="8" key="2">
    <citation type="submission" date="2025-09" db="UniProtKB">
        <authorList>
            <consortium name="Ensembl"/>
        </authorList>
    </citation>
    <scope>IDENTIFICATION</scope>
</reference>
<name>A0A673MTX8_9TELE</name>
<feature type="compositionally biased region" description="Low complexity" evidence="6">
    <location>
        <begin position="153"/>
        <end position="167"/>
    </location>
</feature>
<sequence length="503" mass="55905">MVIHTGLKSHQCHLCPFRCARKDNLKSHMKVHQHQDRGETFQCELCPFTSSRHFSLKLHMRCHQHFPRPDLKVKEEPGTDTEEGEGLLMGDGGDAGDQVMNTDASTSPTASQPDGRLLASPAEPSNHVQIKEEPQERDVSVMSPFALCRERPSSSSSSLDLPGLKSSPPGPGPTAASLFSSDITTKTATDLLIKLSENNKEACHQNVIVKAEPMEVDPPLELAPPSSHRLGFSTSGACEKKEPMVNLPDPLPRPQNDLFSQDISVKMASELLYKLSEKVSKANENKDNASFGIHSPFLDDRFRQSPFNTRSKSSSPAEAGSSSRVTQQDPEKVSSEPGNGLAQWRLNEQLFPCPICGKVFGRQQTLSRHLSLHTEERKYKCHLCPYAAKCRANLNQHLTIHSVKLVNTDAEQIVTAVTNEGQELKNCPYYYSCHVCGFQTEFNAQFVRHMSLHVDKEQWMFSLCCSTCEYVGVDEAEMKAHISAGHAGKISPFLHFTHYLLRS</sequence>
<organism evidence="8 9">
    <name type="scientific">Sinocyclocheilus rhinocerous</name>
    <dbReference type="NCBI Taxonomy" id="307959"/>
    <lineage>
        <taxon>Eukaryota</taxon>
        <taxon>Metazoa</taxon>
        <taxon>Chordata</taxon>
        <taxon>Craniata</taxon>
        <taxon>Vertebrata</taxon>
        <taxon>Euteleostomi</taxon>
        <taxon>Actinopterygii</taxon>
        <taxon>Neopterygii</taxon>
        <taxon>Teleostei</taxon>
        <taxon>Ostariophysi</taxon>
        <taxon>Cypriniformes</taxon>
        <taxon>Cyprinidae</taxon>
        <taxon>Cyprininae</taxon>
        <taxon>Sinocyclocheilus</taxon>
    </lineage>
</organism>
<feature type="domain" description="C2H2-type" evidence="7">
    <location>
        <begin position="431"/>
        <end position="458"/>
    </location>
</feature>
<evidence type="ECO:0000313" key="8">
    <source>
        <dbReference type="Ensembl" id="ENSSRHP00000091707.1"/>
    </source>
</evidence>
<protein>
    <recommendedName>
        <fullName evidence="7">C2H2-type domain-containing protein</fullName>
    </recommendedName>
</protein>
<dbReference type="InterPro" id="IPR050688">
    <property type="entry name" value="Zinc_finger/UBP_domain"/>
</dbReference>
<gene>
    <name evidence="8" type="primary">znf827</name>
</gene>
<dbReference type="FunFam" id="3.30.160.60:FF:000272">
    <property type="entry name" value="Zinc finger protein 827"/>
    <property type="match status" value="1"/>
</dbReference>
<dbReference type="Ensembl" id="ENSSRHT00000094186.1">
    <property type="protein sequence ID" value="ENSSRHP00000091707.1"/>
    <property type="gene ID" value="ENSSRHG00000045252.1"/>
</dbReference>
<dbReference type="Proteomes" id="UP000472270">
    <property type="component" value="Unassembled WGS sequence"/>
</dbReference>
<dbReference type="Pfam" id="PF00096">
    <property type="entry name" value="zf-C2H2"/>
    <property type="match status" value="2"/>
</dbReference>
<dbReference type="GO" id="GO:0008270">
    <property type="term" value="F:zinc ion binding"/>
    <property type="evidence" value="ECO:0007669"/>
    <property type="project" value="UniProtKB-KW"/>
</dbReference>
<feature type="domain" description="C2H2-type" evidence="7">
    <location>
        <begin position="351"/>
        <end position="378"/>
    </location>
</feature>
<dbReference type="GO" id="GO:0045944">
    <property type="term" value="P:positive regulation of transcription by RNA polymerase II"/>
    <property type="evidence" value="ECO:0007669"/>
    <property type="project" value="TreeGrafter"/>
</dbReference>
<dbReference type="InterPro" id="IPR013087">
    <property type="entry name" value="Znf_C2H2_type"/>
</dbReference>
<dbReference type="PANTHER" id="PTHR24403:SF62">
    <property type="entry name" value="ZINC FINGER PROTEIN 827"/>
    <property type="match status" value="1"/>
</dbReference>
<feature type="domain" description="C2H2-type" evidence="7">
    <location>
        <begin position="10"/>
        <end position="37"/>
    </location>
</feature>
<feature type="region of interest" description="Disordered" evidence="6">
    <location>
        <begin position="302"/>
        <end position="339"/>
    </location>
</feature>
<keyword evidence="1" id="KW-0479">Metal-binding</keyword>
<accession>A0A673MTX8</accession>
<dbReference type="PROSITE" id="PS00028">
    <property type="entry name" value="ZINC_FINGER_C2H2_1"/>
    <property type="match status" value="2"/>
</dbReference>
<dbReference type="GO" id="GO:0005634">
    <property type="term" value="C:nucleus"/>
    <property type="evidence" value="ECO:0007669"/>
    <property type="project" value="TreeGrafter"/>
</dbReference>
<dbReference type="SUPFAM" id="SSF57667">
    <property type="entry name" value="beta-beta-alpha zinc fingers"/>
    <property type="match status" value="2"/>
</dbReference>